<dbReference type="Gene3D" id="1.20.1250.20">
    <property type="entry name" value="MFS general substrate transporter like domains"/>
    <property type="match status" value="2"/>
</dbReference>
<feature type="transmembrane region" description="Helical" evidence="7">
    <location>
        <begin position="181"/>
        <end position="201"/>
    </location>
</feature>
<dbReference type="SUPFAM" id="SSF103473">
    <property type="entry name" value="MFS general substrate transporter"/>
    <property type="match status" value="1"/>
</dbReference>
<dbReference type="Pfam" id="PF07690">
    <property type="entry name" value="MFS_1"/>
    <property type="match status" value="1"/>
</dbReference>
<feature type="region of interest" description="Disordered" evidence="6">
    <location>
        <begin position="1"/>
        <end position="20"/>
    </location>
</feature>
<dbReference type="HOGENOM" id="CLU_001265_0_1_1"/>
<name>A0A0C3H466_OIDMZ</name>
<keyword evidence="3 7" id="KW-0812">Transmembrane</keyword>
<dbReference type="PROSITE" id="PS50850">
    <property type="entry name" value="MFS"/>
    <property type="match status" value="1"/>
</dbReference>
<evidence type="ECO:0000256" key="1">
    <source>
        <dbReference type="ARBA" id="ARBA00004141"/>
    </source>
</evidence>
<feature type="domain" description="Major facilitator superfamily (MFS) profile" evidence="8">
    <location>
        <begin position="54"/>
        <end position="481"/>
    </location>
</feature>
<dbReference type="InParanoid" id="A0A0C3H466"/>
<dbReference type="GO" id="GO:0016020">
    <property type="term" value="C:membrane"/>
    <property type="evidence" value="ECO:0007669"/>
    <property type="project" value="UniProtKB-SubCell"/>
</dbReference>
<gene>
    <name evidence="9" type="ORF">OIDMADRAFT_147763</name>
</gene>
<proteinExistence type="predicted"/>
<dbReference type="Proteomes" id="UP000054321">
    <property type="component" value="Unassembled WGS sequence"/>
</dbReference>
<evidence type="ECO:0000259" key="8">
    <source>
        <dbReference type="PROSITE" id="PS50850"/>
    </source>
</evidence>
<dbReference type="OrthoDB" id="2962993at2759"/>
<dbReference type="AlphaFoldDB" id="A0A0C3H466"/>
<evidence type="ECO:0000256" key="2">
    <source>
        <dbReference type="ARBA" id="ARBA00022448"/>
    </source>
</evidence>
<dbReference type="InterPro" id="IPR011701">
    <property type="entry name" value="MFS"/>
</dbReference>
<dbReference type="GO" id="GO:0022857">
    <property type="term" value="F:transmembrane transporter activity"/>
    <property type="evidence" value="ECO:0007669"/>
    <property type="project" value="InterPro"/>
</dbReference>
<organism evidence="9 10">
    <name type="scientific">Oidiodendron maius (strain Zn)</name>
    <dbReference type="NCBI Taxonomy" id="913774"/>
    <lineage>
        <taxon>Eukaryota</taxon>
        <taxon>Fungi</taxon>
        <taxon>Dikarya</taxon>
        <taxon>Ascomycota</taxon>
        <taxon>Pezizomycotina</taxon>
        <taxon>Leotiomycetes</taxon>
        <taxon>Leotiomycetes incertae sedis</taxon>
        <taxon>Myxotrichaceae</taxon>
        <taxon>Oidiodendron</taxon>
    </lineage>
</organism>
<keyword evidence="5 7" id="KW-0472">Membrane</keyword>
<evidence type="ECO:0000256" key="7">
    <source>
        <dbReference type="SAM" id="Phobius"/>
    </source>
</evidence>
<dbReference type="PANTHER" id="PTHR43791:SF18">
    <property type="entry name" value="NICOTINIC ACID TRANSPORTER TNA1, PUTATIVE (AFU_ORTHOLOGUE AFUA_3G03820)-RELATED"/>
    <property type="match status" value="1"/>
</dbReference>
<dbReference type="FunFam" id="1.20.1250.20:FF:000034">
    <property type="entry name" value="MFS general substrate transporter"/>
    <property type="match status" value="1"/>
</dbReference>
<dbReference type="EMBL" id="KN832882">
    <property type="protein sequence ID" value="KIM97256.1"/>
    <property type="molecule type" value="Genomic_DNA"/>
</dbReference>
<reference evidence="9 10" key="1">
    <citation type="submission" date="2014-04" db="EMBL/GenBank/DDBJ databases">
        <authorList>
            <consortium name="DOE Joint Genome Institute"/>
            <person name="Kuo A."/>
            <person name="Martino E."/>
            <person name="Perotto S."/>
            <person name="Kohler A."/>
            <person name="Nagy L.G."/>
            <person name="Floudas D."/>
            <person name="Copeland A."/>
            <person name="Barry K.W."/>
            <person name="Cichocki N."/>
            <person name="Veneault-Fourrey C."/>
            <person name="LaButti K."/>
            <person name="Lindquist E.A."/>
            <person name="Lipzen A."/>
            <person name="Lundell T."/>
            <person name="Morin E."/>
            <person name="Murat C."/>
            <person name="Sun H."/>
            <person name="Tunlid A."/>
            <person name="Henrissat B."/>
            <person name="Grigoriev I.V."/>
            <person name="Hibbett D.S."/>
            <person name="Martin F."/>
            <person name="Nordberg H.P."/>
            <person name="Cantor M.N."/>
            <person name="Hua S.X."/>
        </authorList>
    </citation>
    <scope>NUCLEOTIDE SEQUENCE [LARGE SCALE GENOMIC DNA]</scope>
    <source>
        <strain evidence="9 10">Zn</strain>
    </source>
</reference>
<feature type="transmembrane region" description="Helical" evidence="7">
    <location>
        <begin position="453"/>
        <end position="474"/>
    </location>
</feature>
<feature type="transmembrane region" description="Helical" evidence="7">
    <location>
        <begin position="358"/>
        <end position="380"/>
    </location>
</feature>
<feature type="transmembrane region" description="Helical" evidence="7">
    <location>
        <begin position="322"/>
        <end position="346"/>
    </location>
</feature>
<evidence type="ECO:0000256" key="4">
    <source>
        <dbReference type="ARBA" id="ARBA00022989"/>
    </source>
</evidence>
<protein>
    <recommendedName>
        <fullName evidence="8">Major facilitator superfamily (MFS) profile domain-containing protein</fullName>
    </recommendedName>
</protein>
<dbReference type="InterPro" id="IPR036259">
    <property type="entry name" value="MFS_trans_sf"/>
</dbReference>
<feature type="transmembrane region" description="Helical" evidence="7">
    <location>
        <begin position="386"/>
        <end position="408"/>
    </location>
</feature>
<reference evidence="10" key="2">
    <citation type="submission" date="2015-01" db="EMBL/GenBank/DDBJ databases">
        <title>Evolutionary Origins and Diversification of the Mycorrhizal Mutualists.</title>
        <authorList>
            <consortium name="DOE Joint Genome Institute"/>
            <consortium name="Mycorrhizal Genomics Consortium"/>
            <person name="Kohler A."/>
            <person name="Kuo A."/>
            <person name="Nagy L.G."/>
            <person name="Floudas D."/>
            <person name="Copeland A."/>
            <person name="Barry K.W."/>
            <person name="Cichocki N."/>
            <person name="Veneault-Fourrey C."/>
            <person name="LaButti K."/>
            <person name="Lindquist E.A."/>
            <person name="Lipzen A."/>
            <person name="Lundell T."/>
            <person name="Morin E."/>
            <person name="Murat C."/>
            <person name="Riley R."/>
            <person name="Ohm R."/>
            <person name="Sun H."/>
            <person name="Tunlid A."/>
            <person name="Henrissat B."/>
            <person name="Grigoriev I.V."/>
            <person name="Hibbett D.S."/>
            <person name="Martin F."/>
        </authorList>
    </citation>
    <scope>NUCLEOTIDE SEQUENCE [LARGE SCALE GENOMIC DNA]</scope>
    <source>
        <strain evidence="10">Zn</strain>
    </source>
</reference>
<keyword evidence="10" id="KW-1185">Reference proteome</keyword>
<feature type="transmembrane region" description="Helical" evidence="7">
    <location>
        <begin position="213"/>
        <end position="236"/>
    </location>
</feature>
<feature type="transmembrane region" description="Helical" evidence="7">
    <location>
        <begin position="289"/>
        <end position="310"/>
    </location>
</feature>
<sequence length="510" mass="56046">MSSLAEKPVSTGQEDDDVQGEKVTLEHGLNAAERHEDFSGVDEKKTLRKMDIRLIPVLAVLYLLSFLDRGNIGNAKIQGLTRDLHLSTNGYNIAATVFFLTYFAFEIPSNLLLKRFRPSVWLPSIMIAWGACTVCLGVVNDFHSLVVVRICLGITEAGLYPGVAYYLTMWYCTNEMALRQGLFFSAASVAGAFSGLLAYLIVKMNGVGGYAGWRWIFILEGLLTVVVAIAALFLLYDFPETASFLTPEERAWAVHRLKYQGSSRVGRMIAENNKFRWRDVVNAVTDWQLYLGVLMYWGIVCPLYGISLFLPTIIDELGYTAAIAQLLTVPIYITAAALTLVVCYFSDKAAKAGKSRSPYIFFPMCAILIGFIMAIAGSAAGNVPGVVYAGVFIATCGIYPAFPGNITWLSNNLAGSYKRAAGMAFHIGVGNLGGAMASNFYRQVDAPKFLLGHGLEIMFCVIGMIALVALRISYMRINKTRDMAEDDGSDNSDQQLSEMGDRAPTFRYQL</sequence>
<feature type="transmembrane region" description="Helical" evidence="7">
    <location>
        <begin position="92"/>
        <end position="113"/>
    </location>
</feature>
<comment type="subcellular location">
    <subcellularLocation>
        <location evidence="1">Membrane</location>
        <topology evidence="1">Multi-pass membrane protein</topology>
    </subcellularLocation>
</comment>
<dbReference type="PANTHER" id="PTHR43791">
    <property type="entry name" value="PERMEASE-RELATED"/>
    <property type="match status" value="1"/>
</dbReference>
<evidence type="ECO:0000256" key="5">
    <source>
        <dbReference type="ARBA" id="ARBA00023136"/>
    </source>
</evidence>
<keyword evidence="2" id="KW-0813">Transport</keyword>
<feature type="transmembrane region" description="Helical" evidence="7">
    <location>
        <begin position="120"/>
        <end position="139"/>
    </location>
</feature>
<feature type="transmembrane region" description="Helical" evidence="7">
    <location>
        <begin position="420"/>
        <end position="441"/>
    </location>
</feature>
<feature type="transmembrane region" description="Helical" evidence="7">
    <location>
        <begin position="145"/>
        <end position="169"/>
    </location>
</feature>
<evidence type="ECO:0000313" key="9">
    <source>
        <dbReference type="EMBL" id="KIM97256.1"/>
    </source>
</evidence>
<evidence type="ECO:0000313" key="10">
    <source>
        <dbReference type="Proteomes" id="UP000054321"/>
    </source>
</evidence>
<feature type="transmembrane region" description="Helical" evidence="7">
    <location>
        <begin position="54"/>
        <end position="72"/>
    </location>
</feature>
<dbReference type="FunFam" id="1.20.1250.20:FF:000068">
    <property type="entry name" value="MFS general substrate transporter"/>
    <property type="match status" value="1"/>
</dbReference>
<dbReference type="InterPro" id="IPR020846">
    <property type="entry name" value="MFS_dom"/>
</dbReference>
<keyword evidence="4 7" id="KW-1133">Transmembrane helix</keyword>
<evidence type="ECO:0000256" key="6">
    <source>
        <dbReference type="SAM" id="MobiDB-lite"/>
    </source>
</evidence>
<accession>A0A0C3H466</accession>
<evidence type="ECO:0000256" key="3">
    <source>
        <dbReference type="ARBA" id="ARBA00022692"/>
    </source>
</evidence>